<reference evidence="2 3" key="2">
    <citation type="submission" date="2018-11" db="EMBL/GenBank/DDBJ databases">
        <authorList>
            <consortium name="Pathogen Informatics"/>
        </authorList>
    </citation>
    <scope>NUCLEOTIDE SEQUENCE [LARGE SCALE GENOMIC DNA]</scope>
</reference>
<evidence type="ECO:0000256" key="1">
    <source>
        <dbReference type="SAM" id="MobiDB-lite"/>
    </source>
</evidence>
<proteinExistence type="predicted"/>
<sequence length="169" mass="18124">MIFLKSSDGDHLDSNFNDINGAVQVEKDGSFQLRGCGYSDENSGTSGDTANFKLYLFIRHYCQTSGSDPNLDKIVLDVKGDDYDVGRILLGRDSPSSSTALAAHDQIPKSSATNPSTTEQTTNQPSSAKQHPAQPQTAKVRPSTNTWMASCVDGVCNTCPPAEPCDETC</sequence>
<accession>A0A183J5S2</accession>
<evidence type="ECO:0000313" key="4">
    <source>
        <dbReference type="WBParaSite" id="SBAD_0001160301-mRNA-1"/>
    </source>
</evidence>
<evidence type="ECO:0000313" key="3">
    <source>
        <dbReference type="Proteomes" id="UP000270296"/>
    </source>
</evidence>
<dbReference type="WBParaSite" id="SBAD_0001160301-mRNA-1">
    <property type="protein sequence ID" value="SBAD_0001160301-mRNA-1"/>
    <property type="gene ID" value="SBAD_0001160301"/>
</dbReference>
<gene>
    <name evidence="2" type="ORF">SBAD_LOCUS11218</name>
</gene>
<dbReference type="Proteomes" id="UP000270296">
    <property type="component" value="Unassembled WGS sequence"/>
</dbReference>
<protein>
    <submittedName>
        <fullName evidence="4">ZP domain-containing protein</fullName>
    </submittedName>
</protein>
<name>A0A183J5S2_9BILA</name>
<reference evidence="4" key="1">
    <citation type="submission" date="2016-06" db="UniProtKB">
        <authorList>
            <consortium name="WormBaseParasite"/>
        </authorList>
    </citation>
    <scope>IDENTIFICATION</scope>
</reference>
<dbReference type="EMBL" id="UZAM01015262">
    <property type="protein sequence ID" value="VDP38044.1"/>
    <property type="molecule type" value="Genomic_DNA"/>
</dbReference>
<dbReference type="AlphaFoldDB" id="A0A183J5S2"/>
<keyword evidence="3" id="KW-1185">Reference proteome</keyword>
<organism evidence="4">
    <name type="scientific">Soboliphyme baturini</name>
    <dbReference type="NCBI Taxonomy" id="241478"/>
    <lineage>
        <taxon>Eukaryota</taxon>
        <taxon>Metazoa</taxon>
        <taxon>Ecdysozoa</taxon>
        <taxon>Nematoda</taxon>
        <taxon>Enoplea</taxon>
        <taxon>Dorylaimia</taxon>
        <taxon>Dioctophymatida</taxon>
        <taxon>Dioctophymatoidea</taxon>
        <taxon>Soboliphymatidae</taxon>
        <taxon>Soboliphyme</taxon>
    </lineage>
</organism>
<evidence type="ECO:0000313" key="2">
    <source>
        <dbReference type="EMBL" id="VDP38044.1"/>
    </source>
</evidence>
<feature type="region of interest" description="Disordered" evidence="1">
    <location>
        <begin position="92"/>
        <end position="142"/>
    </location>
</feature>
<feature type="compositionally biased region" description="Polar residues" evidence="1">
    <location>
        <begin position="108"/>
        <end position="142"/>
    </location>
</feature>